<comment type="caution">
    <text evidence="1">The sequence shown here is derived from an EMBL/GenBank/DDBJ whole genome shotgun (WGS) entry which is preliminary data.</text>
</comment>
<dbReference type="InterPro" id="IPR052555">
    <property type="entry name" value="dCTP_Pyrophosphatase"/>
</dbReference>
<dbReference type="EMBL" id="JBHUOF010000049">
    <property type="protein sequence ID" value="MFD2803080.1"/>
    <property type="molecule type" value="Genomic_DNA"/>
</dbReference>
<dbReference type="PIRSF" id="PIRSF029826">
    <property type="entry name" value="UCP029826_pph"/>
    <property type="match status" value="1"/>
</dbReference>
<protein>
    <submittedName>
        <fullName evidence="1">Nucleotide pyrophosphohydrolase</fullName>
    </submittedName>
</protein>
<evidence type="ECO:0000313" key="2">
    <source>
        <dbReference type="Proteomes" id="UP001597478"/>
    </source>
</evidence>
<dbReference type="PANTHER" id="PTHR46523">
    <property type="entry name" value="DCTP PYROPHOSPHATASE 1"/>
    <property type="match status" value="1"/>
</dbReference>
<dbReference type="InterPro" id="IPR025984">
    <property type="entry name" value="DCTPP"/>
</dbReference>
<dbReference type="Pfam" id="PF12643">
    <property type="entry name" value="MazG-like"/>
    <property type="match status" value="1"/>
</dbReference>
<keyword evidence="2" id="KW-1185">Reference proteome</keyword>
<dbReference type="Proteomes" id="UP001597478">
    <property type="component" value="Unassembled WGS sequence"/>
</dbReference>
<dbReference type="CDD" id="cd11537">
    <property type="entry name" value="NTP-PPase_RS21-C6_like"/>
    <property type="match status" value="1"/>
</dbReference>
<evidence type="ECO:0000313" key="1">
    <source>
        <dbReference type="EMBL" id="MFD2803080.1"/>
    </source>
</evidence>
<sequence>MTLDDLIQRLRDFAAARGWEPDHTPKNLVMALAGEVGELTALFQWLTPEQSAAAMAEPELRGKVLDEIADVMLYLARLADVLGVDLLAAANAKVDRNETRFPAP</sequence>
<proteinExistence type="predicted"/>
<dbReference type="PANTHER" id="PTHR46523:SF1">
    <property type="entry name" value="DCTP PYROPHOSPHATASE 1"/>
    <property type="match status" value="1"/>
</dbReference>
<reference evidence="2" key="1">
    <citation type="journal article" date="2019" name="Int. J. Syst. Evol. Microbiol.">
        <title>The Global Catalogue of Microorganisms (GCM) 10K type strain sequencing project: providing services to taxonomists for standard genome sequencing and annotation.</title>
        <authorList>
            <consortium name="The Broad Institute Genomics Platform"/>
            <consortium name="The Broad Institute Genome Sequencing Center for Infectious Disease"/>
            <person name="Wu L."/>
            <person name="Ma J."/>
        </authorList>
    </citation>
    <scope>NUCLEOTIDE SEQUENCE [LARGE SCALE GENOMIC DNA]</scope>
    <source>
        <strain evidence="2">IBRC-M 10906</strain>
    </source>
</reference>
<dbReference type="RefSeq" id="WP_377395060.1">
    <property type="nucleotide sequence ID" value="NZ_JBHSAN010000054.1"/>
</dbReference>
<dbReference type="Gene3D" id="1.10.287.1080">
    <property type="entry name" value="MazG-like"/>
    <property type="match status" value="1"/>
</dbReference>
<gene>
    <name evidence="1" type="ORF">ACFS2C_27170</name>
</gene>
<organism evidence="1 2">
    <name type="scientific">Prauserella oleivorans</name>
    <dbReference type="NCBI Taxonomy" id="1478153"/>
    <lineage>
        <taxon>Bacteria</taxon>
        <taxon>Bacillati</taxon>
        <taxon>Actinomycetota</taxon>
        <taxon>Actinomycetes</taxon>
        <taxon>Pseudonocardiales</taxon>
        <taxon>Pseudonocardiaceae</taxon>
        <taxon>Prauserella</taxon>
    </lineage>
</organism>
<accession>A0ABW5WL19</accession>
<name>A0ABW5WL19_9PSEU</name>
<dbReference type="SUPFAM" id="SSF101386">
    <property type="entry name" value="all-alpha NTP pyrophosphatases"/>
    <property type="match status" value="1"/>
</dbReference>